<dbReference type="Pfam" id="PF01497">
    <property type="entry name" value="Peripla_BP_2"/>
    <property type="match status" value="1"/>
</dbReference>
<evidence type="ECO:0000256" key="1">
    <source>
        <dbReference type="ARBA" id="ARBA00022729"/>
    </source>
</evidence>
<dbReference type="InterPro" id="IPR002491">
    <property type="entry name" value="ABC_transptr_periplasmic_BD"/>
</dbReference>
<dbReference type="PANTHER" id="PTHR30535">
    <property type="entry name" value="VITAMIN B12-BINDING PROTEIN"/>
    <property type="match status" value="1"/>
</dbReference>
<dbReference type="OrthoDB" id="9816357at2"/>
<dbReference type="EMBL" id="VFJB01000009">
    <property type="protein sequence ID" value="KAA0257034.1"/>
    <property type="molecule type" value="Genomic_DNA"/>
</dbReference>
<reference evidence="4 5" key="1">
    <citation type="submission" date="2019-06" db="EMBL/GenBank/DDBJ databases">
        <title>Genomic insights into carbon and energy metabolism of Deferribacter autotrophicus revealed new metabolic traits in the phylum Deferribacteres.</title>
        <authorList>
            <person name="Slobodkin A.I."/>
            <person name="Slobodkina G.B."/>
            <person name="Allioux M."/>
            <person name="Alain K."/>
            <person name="Jebbar M."/>
            <person name="Shadrin V."/>
            <person name="Kublanov I.V."/>
            <person name="Toshchakov S.V."/>
            <person name="Bonch-Osmolovskaya E.A."/>
        </authorList>
    </citation>
    <scope>NUCLEOTIDE SEQUENCE [LARGE SCALE GENOMIC DNA]</scope>
    <source>
        <strain evidence="4 5">SL50</strain>
    </source>
</reference>
<keyword evidence="5" id="KW-1185">Reference proteome</keyword>
<dbReference type="InterPro" id="IPR054828">
    <property type="entry name" value="Vit_B12_bind_prot"/>
</dbReference>
<proteinExistence type="predicted"/>
<dbReference type="PANTHER" id="PTHR30535:SF34">
    <property type="entry name" value="MOLYBDATE-BINDING PROTEIN MOLA"/>
    <property type="match status" value="1"/>
</dbReference>
<evidence type="ECO:0000313" key="4">
    <source>
        <dbReference type="EMBL" id="KAA0257034.1"/>
    </source>
</evidence>
<keyword evidence="2" id="KW-1133">Transmembrane helix</keyword>
<dbReference type="AlphaFoldDB" id="A0A5A8F3H2"/>
<accession>A0A5A8F3H2</accession>
<evidence type="ECO:0000313" key="5">
    <source>
        <dbReference type="Proteomes" id="UP000322876"/>
    </source>
</evidence>
<keyword evidence="1" id="KW-0732">Signal</keyword>
<keyword evidence="2" id="KW-0812">Transmembrane</keyword>
<keyword evidence="2" id="KW-0472">Membrane</keyword>
<protein>
    <recommendedName>
        <fullName evidence="3">Fe/B12 periplasmic-binding domain-containing protein</fullName>
    </recommendedName>
</protein>
<organism evidence="4 5">
    <name type="scientific">Deferribacter autotrophicus</name>
    <dbReference type="NCBI Taxonomy" id="500465"/>
    <lineage>
        <taxon>Bacteria</taxon>
        <taxon>Pseudomonadati</taxon>
        <taxon>Deferribacterota</taxon>
        <taxon>Deferribacteres</taxon>
        <taxon>Deferribacterales</taxon>
        <taxon>Deferribacteraceae</taxon>
        <taxon>Deferribacter</taxon>
    </lineage>
</organism>
<dbReference type="Proteomes" id="UP000322876">
    <property type="component" value="Unassembled WGS sequence"/>
</dbReference>
<comment type="caution">
    <text evidence="4">The sequence shown here is derived from an EMBL/GenBank/DDBJ whole genome shotgun (WGS) entry which is preliminary data.</text>
</comment>
<evidence type="ECO:0000256" key="2">
    <source>
        <dbReference type="SAM" id="Phobius"/>
    </source>
</evidence>
<dbReference type="RefSeq" id="WP_149267179.1">
    <property type="nucleotide sequence ID" value="NZ_VFJB01000009.1"/>
</dbReference>
<dbReference type="PROSITE" id="PS50983">
    <property type="entry name" value="FE_B12_PBP"/>
    <property type="match status" value="1"/>
</dbReference>
<dbReference type="SUPFAM" id="SSF53807">
    <property type="entry name" value="Helical backbone' metal receptor"/>
    <property type="match status" value="1"/>
</dbReference>
<dbReference type="InterPro" id="IPR050902">
    <property type="entry name" value="ABC_Transporter_SBP"/>
</dbReference>
<gene>
    <name evidence="4" type="ORF">FHQ18_10725</name>
</gene>
<sequence length="281" mass="32243">MCLFEGNFPMILNKLVVKTWILRHSFFVFLFLFFTFFDAYGLKIVSLSPSITEIIFALGAGDMLVGNTTFCNYPEEAKYVTKIGSYINPSIEKILILKPDIVLGMKEGMDKTIKIKLDELNIKSKFYSANNVNDIKYIIRDIAKLTGKSPDKLIEKIDKYYGKSFNDIKNNGIFLVSVSPFIAAGKKTFIDEILRCAGIKNLVDNFVGYSQINGEYLLEKQPEIIILSMMNKRQNNLMKEVIKRFSLNSKLFIVDPDLYNRPSYRIVDACIDLREKLKDLN</sequence>
<dbReference type="Gene3D" id="3.40.50.1980">
    <property type="entry name" value="Nitrogenase molybdenum iron protein domain"/>
    <property type="match status" value="2"/>
</dbReference>
<feature type="domain" description="Fe/B12 periplasmic-binding" evidence="3">
    <location>
        <begin position="43"/>
        <end position="281"/>
    </location>
</feature>
<dbReference type="NCBIfam" id="NF038402">
    <property type="entry name" value="TroA_like"/>
    <property type="match status" value="1"/>
</dbReference>
<feature type="transmembrane region" description="Helical" evidence="2">
    <location>
        <begin position="20"/>
        <end position="40"/>
    </location>
</feature>
<name>A0A5A8F3H2_9BACT</name>
<dbReference type="GO" id="GO:0071281">
    <property type="term" value="P:cellular response to iron ion"/>
    <property type="evidence" value="ECO:0007669"/>
    <property type="project" value="TreeGrafter"/>
</dbReference>
<evidence type="ECO:0000259" key="3">
    <source>
        <dbReference type="PROSITE" id="PS50983"/>
    </source>
</evidence>